<dbReference type="Gene3D" id="2.60.40.10">
    <property type="entry name" value="Immunoglobulins"/>
    <property type="match status" value="1"/>
</dbReference>
<feature type="signal peptide" evidence="1">
    <location>
        <begin position="1"/>
        <end position="21"/>
    </location>
</feature>
<dbReference type="RefSeq" id="WP_127123976.1">
    <property type="nucleotide sequence ID" value="NZ_BHXQ01000007.1"/>
</dbReference>
<dbReference type="EMBL" id="BHXQ01000007">
    <property type="protein sequence ID" value="GCC53328.1"/>
    <property type="molecule type" value="Genomic_DNA"/>
</dbReference>
<evidence type="ECO:0000259" key="2">
    <source>
        <dbReference type="PROSITE" id="PS50853"/>
    </source>
</evidence>
<feature type="domain" description="Fibronectin type-III" evidence="2">
    <location>
        <begin position="292"/>
        <end position="385"/>
    </location>
</feature>
<dbReference type="CDD" id="cd00063">
    <property type="entry name" value="FN3"/>
    <property type="match status" value="1"/>
</dbReference>
<dbReference type="InterPro" id="IPR036116">
    <property type="entry name" value="FN3_sf"/>
</dbReference>
<organism evidence="3 4">
    <name type="scientific">Chryseotalea sanaruensis</name>
    <dbReference type="NCBI Taxonomy" id="2482724"/>
    <lineage>
        <taxon>Bacteria</taxon>
        <taxon>Pseudomonadati</taxon>
        <taxon>Bacteroidota</taxon>
        <taxon>Cytophagia</taxon>
        <taxon>Cytophagales</taxon>
        <taxon>Chryseotaleaceae</taxon>
        <taxon>Chryseotalea</taxon>
    </lineage>
</organism>
<dbReference type="InterPro" id="IPR013783">
    <property type="entry name" value="Ig-like_fold"/>
</dbReference>
<dbReference type="InterPro" id="IPR003961">
    <property type="entry name" value="FN3_dom"/>
</dbReference>
<sequence>MSIPKHVLSFFSIVLSLSLKAQVFPVQGNVVLNPPYSPYMADLTALGSQRFWLTLRLQDPTINTYNCKLRLTIEGVGITIRTKNTFLPQPITLEGGGIPQFFYGDDLAAYFNPANLDFTGLTRSQYERTQRLPEGVYRFTIEVLDYNRGTLVSNKIGTTAWIVLNDPPILNLPGNDTKIAILEPTNIAFTWTPRHTGSPNAAFTTNYTFKMVELAPNATSQSANAAFLSQPVLYETTLSQNQLVYGPAEPTLMAGRKYAWQVQATDTEDRDLFRNNGKSEVFVFQYGDALGIPRNVLQQGGNATTLSMQWELPSEGEMPAQYRIRYKPLSSPANNYFESVTTNRYYTLGELNPSTNYLVQVRSERNSIFSEYSAPLQMSTTSLEDGPYTCGQAPVLTPPTTTEILPRLFPGDEIRMHDFRMMVLTVEGSNGYFSGTGLMPVSLFNNASVKVRFSGKVNKNHELAGEIVSTYAKGNAMGQLVEEMEKIGADRAAAQNNASETIAMPVAITIIGIIDSVWVQDSTIVVLKEDGTQEEIIRPVTASGAMQAVVLTDSEGNSYTINKEGEVINNGSSATSSVASTVHYKVNFSAQEDQDYGFDAKVHEVLNHYETTSIEGDTYTVPWKSVETGRFDKVKVTATVPRENLIQEVGFSADAASLPKQQGENASELIVTLQGKTHEQAEQISAYLNQENTADSTTNRLEVGKLNVISYNKAYKNLVLISVNGAQLPIQKETLQTELNNIYKQAIVQWQVEPVQTLTQIVYDTDSSGLEYGNSSWFSNYTGEMRTIINTYLQNRSLMPDTYYLFIVPKTDDPQVMGFMPRMKQMGFICSEKVTATNISKTIAHELAHGAFRLEHSFPLLPQNGDNLMDYSANGKNLYKTQWDYIHNPVAMLGLFDSDEEGAIKSLLTSEYVFMHDQLSTRAYASSLGTDEFTQDAVDYVDDKLYQLDTADLKTYIYFAYVWFHSGNIDRFDQIIENSFNHAIDSVKRHINEDNFNLLAIVNAKYDTALADGLKTVSFREKFYPVSGLKSECTKAVNDYLLSSAKKTFVNGLDAALKERADVLHENLKDCQIIVPEEIVIHYKRKGRNQYRTWGEFTIVGTDYKGFILERPKGDNPTKLEDCKRHPEGTYDIVYSTSVTGTEEKFWDVTMCLKEHTAYKLHGGTRVDNSDGCFLINYNSPQFDKYPESFQAKEEDVCKRPSKTRRSNPDKNKYTLANTYYQHYDENNPAFKLKQYIQTMETEIKEKYKIDQVVKRIIIDEQDEKTDL</sequence>
<dbReference type="PROSITE" id="PS50853">
    <property type="entry name" value="FN3"/>
    <property type="match status" value="1"/>
</dbReference>
<comment type="caution">
    <text evidence="3">The sequence shown here is derived from an EMBL/GenBank/DDBJ whole genome shotgun (WGS) entry which is preliminary data.</text>
</comment>
<feature type="chain" id="PRO_5019157896" description="Fibronectin type-III domain-containing protein" evidence="1">
    <location>
        <begin position="22"/>
        <end position="1268"/>
    </location>
</feature>
<gene>
    <name evidence="3" type="ORF">SanaruYs_35710</name>
</gene>
<dbReference type="Pfam" id="PF00041">
    <property type="entry name" value="fn3"/>
    <property type="match status" value="1"/>
</dbReference>
<reference evidence="3 4" key="1">
    <citation type="submission" date="2018-11" db="EMBL/GenBank/DDBJ databases">
        <title>Chryseotalea sanarue gen. nov., sp., nov., a member of the family Cytophagaceae, isolated from a brackish lake in Hamamatsu Japan.</title>
        <authorList>
            <person name="Maejima Y."/>
            <person name="Iino T."/>
            <person name="Muraguchi Y."/>
            <person name="Fukuda K."/>
            <person name="Ohkuma M."/>
            <person name="Moriuchi R."/>
            <person name="Dohra H."/>
            <person name="Kimbara K."/>
            <person name="Shintani M."/>
        </authorList>
    </citation>
    <scope>NUCLEOTIDE SEQUENCE [LARGE SCALE GENOMIC DNA]</scope>
    <source>
        <strain evidence="3 4">Ys</strain>
    </source>
</reference>
<dbReference type="SMART" id="SM00060">
    <property type="entry name" value="FN3"/>
    <property type="match status" value="1"/>
</dbReference>
<dbReference type="SUPFAM" id="SSF49265">
    <property type="entry name" value="Fibronectin type III"/>
    <property type="match status" value="1"/>
</dbReference>
<dbReference type="Proteomes" id="UP000288227">
    <property type="component" value="Unassembled WGS sequence"/>
</dbReference>
<evidence type="ECO:0000256" key="1">
    <source>
        <dbReference type="SAM" id="SignalP"/>
    </source>
</evidence>
<protein>
    <recommendedName>
        <fullName evidence="2">Fibronectin type-III domain-containing protein</fullName>
    </recommendedName>
</protein>
<proteinExistence type="predicted"/>
<dbReference type="AlphaFoldDB" id="A0A401UEJ1"/>
<keyword evidence="1" id="KW-0732">Signal</keyword>
<evidence type="ECO:0000313" key="4">
    <source>
        <dbReference type="Proteomes" id="UP000288227"/>
    </source>
</evidence>
<name>A0A401UEJ1_9BACT</name>
<keyword evidence="4" id="KW-1185">Reference proteome</keyword>
<dbReference type="OrthoDB" id="1521695at2"/>
<evidence type="ECO:0000313" key="3">
    <source>
        <dbReference type="EMBL" id="GCC53328.1"/>
    </source>
</evidence>
<accession>A0A401UEJ1</accession>